<evidence type="ECO:0000313" key="2">
    <source>
        <dbReference type="Proteomes" id="UP000622552"/>
    </source>
</evidence>
<comment type="caution">
    <text evidence="1">The sequence shown here is derived from an EMBL/GenBank/DDBJ whole genome shotgun (WGS) entry which is preliminary data.</text>
</comment>
<protein>
    <submittedName>
        <fullName evidence="1">Uncharacterized protein</fullName>
    </submittedName>
</protein>
<reference evidence="1" key="1">
    <citation type="submission" date="2020-11" db="EMBL/GenBank/DDBJ databases">
        <title>Sequencing the genomes of 1000 actinobacteria strains.</title>
        <authorList>
            <person name="Klenk H.-P."/>
        </authorList>
    </citation>
    <scope>NUCLEOTIDE SEQUENCE</scope>
    <source>
        <strain evidence="1">DSM 45356</strain>
    </source>
</reference>
<accession>A0A8J7GKW6</accession>
<proteinExistence type="predicted"/>
<dbReference type="RefSeq" id="WP_197005305.1">
    <property type="nucleotide sequence ID" value="NZ_BONS01000025.1"/>
</dbReference>
<dbReference type="EMBL" id="JADOUF010000001">
    <property type="protein sequence ID" value="MBG6138563.1"/>
    <property type="molecule type" value="Genomic_DNA"/>
</dbReference>
<keyword evidence="2" id="KW-1185">Reference proteome</keyword>
<gene>
    <name evidence="1" type="ORF">IW245_004757</name>
</gene>
<evidence type="ECO:0000313" key="1">
    <source>
        <dbReference type="EMBL" id="MBG6138563.1"/>
    </source>
</evidence>
<name>A0A8J7GKW6_9ACTN</name>
<dbReference type="Proteomes" id="UP000622552">
    <property type="component" value="Unassembled WGS sequence"/>
</dbReference>
<sequence length="70" mass="7682">MKLTFVRKWEDSGKTGCPALYEADRPGMYVVQGWKLDAETRAQLRDLACDEDAILVPADVIAGIRAGEIG</sequence>
<organism evidence="1 2">
    <name type="scientific">Longispora fulva</name>
    <dbReference type="NCBI Taxonomy" id="619741"/>
    <lineage>
        <taxon>Bacteria</taxon>
        <taxon>Bacillati</taxon>
        <taxon>Actinomycetota</taxon>
        <taxon>Actinomycetes</taxon>
        <taxon>Micromonosporales</taxon>
        <taxon>Micromonosporaceae</taxon>
        <taxon>Longispora</taxon>
    </lineage>
</organism>
<dbReference type="AlphaFoldDB" id="A0A8J7GKW6"/>